<accession>A0A9N9FDF8</accession>
<comment type="caution">
    <text evidence="2">The sequence shown here is derived from an EMBL/GenBank/DDBJ whole genome shotgun (WGS) entry which is preliminary data.</text>
</comment>
<dbReference type="Proteomes" id="UP000789342">
    <property type="component" value="Unassembled WGS sequence"/>
</dbReference>
<reference evidence="2" key="1">
    <citation type="submission" date="2021-06" db="EMBL/GenBank/DDBJ databases">
        <authorList>
            <person name="Kallberg Y."/>
            <person name="Tangrot J."/>
            <person name="Rosling A."/>
        </authorList>
    </citation>
    <scope>NUCLEOTIDE SEQUENCE</scope>
    <source>
        <strain evidence="2">CL551</strain>
    </source>
</reference>
<feature type="signal peptide" evidence="1">
    <location>
        <begin position="1"/>
        <end position="23"/>
    </location>
</feature>
<keyword evidence="1" id="KW-0732">Signal</keyword>
<evidence type="ECO:0000256" key="1">
    <source>
        <dbReference type="SAM" id="SignalP"/>
    </source>
</evidence>
<proteinExistence type="predicted"/>
<evidence type="ECO:0000313" key="2">
    <source>
        <dbReference type="EMBL" id="CAG8526026.1"/>
    </source>
</evidence>
<protein>
    <submittedName>
        <fullName evidence="2">15615_t:CDS:1</fullName>
    </submittedName>
</protein>
<dbReference type="EMBL" id="CAJVPV010002434">
    <property type="protein sequence ID" value="CAG8526026.1"/>
    <property type="molecule type" value="Genomic_DNA"/>
</dbReference>
<evidence type="ECO:0000313" key="3">
    <source>
        <dbReference type="Proteomes" id="UP000789342"/>
    </source>
</evidence>
<dbReference type="OrthoDB" id="3044029at2759"/>
<feature type="chain" id="PRO_5040249471" evidence="1">
    <location>
        <begin position="24"/>
        <end position="177"/>
    </location>
</feature>
<name>A0A9N9FDF8_9GLOM</name>
<dbReference type="AlphaFoldDB" id="A0A9N9FDF8"/>
<gene>
    <name evidence="2" type="ORF">AMORRO_LOCUS4442</name>
</gene>
<organism evidence="2 3">
    <name type="scientific">Acaulospora morrowiae</name>
    <dbReference type="NCBI Taxonomy" id="94023"/>
    <lineage>
        <taxon>Eukaryota</taxon>
        <taxon>Fungi</taxon>
        <taxon>Fungi incertae sedis</taxon>
        <taxon>Mucoromycota</taxon>
        <taxon>Glomeromycotina</taxon>
        <taxon>Glomeromycetes</taxon>
        <taxon>Diversisporales</taxon>
        <taxon>Acaulosporaceae</taxon>
        <taxon>Acaulospora</taxon>
    </lineage>
</organism>
<sequence length="177" mass="19288">MFRSFELSILLIIFIVITTGAMSIPMLNIRDTDSSQRKATLVDNSIYCSFLPPDYGGNIADSESNGVAFCNQAPDGLNVRIFPDNFIRSAHFATGDGYIQVTGTINRDAYGLSSNDEGGQYDTKAPSGARCVGYKNFVNLVEPDAELFCIRCCTDTSKCDTAHSTYGCRKVIPGDYS</sequence>
<keyword evidence="3" id="KW-1185">Reference proteome</keyword>